<dbReference type="PANTHER" id="PTHR42930:SF3">
    <property type="entry name" value="PHOSPHATE-SPECIFIC TRANSPORT SYSTEM ACCESSORY PROTEIN PHOU"/>
    <property type="match status" value="1"/>
</dbReference>
<dbReference type="InterPro" id="IPR026022">
    <property type="entry name" value="PhoU_dom"/>
</dbReference>
<proteinExistence type="inferred from homology"/>
<evidence type="ECO:0000256" key="5">
    <source>
        <dbReference type="ARBA" id="ARBA00022490"/>
    </source>
</evidence>
<dbReference type="OrthoDB" id="9814256at2"/>
<evidence type="ECO:0000313" key="11">
    <source>
        <dbReference type="Proteomes" id="UP000298588"/>
    </source>
</evidence>
<evidence type="ECO:0000256" key="3">
    <source>
        <dbReference type="ARBA" id="ARBA00011738"/>
    </source>
</evidence>
<keyword evidence="4 8" id="KW-0813">Transport</keyword>
<keyword evidence="5 8" id="KW-0963">Cytoplasm</keyword>
<dbReference type="KEGG" id="paqt:E8L99_10380"/>
<evidence type="ECO:0000256" key="8">
    <source>
        <dbReference type="PIRNR" id="PIRNR003107"/>
    </source>
</evidence>
<comment type="similarity">
    <text evidence="2 8">Belongs to the PhoU family.</text>
</comment>
<evidence type="ECO:0000256" key="6">
    <source>
        <dbReference type="ARBA" id="ARBA00022592"/>
    </source>
</evidence>
<dbReference type="GO" id="GO:0005737">
    <property type="term" value="C:cytoplasm"/>
    <property type="evidence" value="ECO:0007669"/>
    <property type="project" value="UniProtKB-SubCell"/>
</dbReference>
<dbReference type="PANTHER" id="PTHR42930">
    <property type="entry name" value="PHOSPHATE-SPECIFIC TRANSPORT SYSTEM ACCESSORY PROTEIN PHOU"/>
    <property type="match status" value="1"/>
</dbReference>
<dbReference type="PIRSF" id="PIRSF003107">
    <property type="entry name" value="PhoU"/>
    <property type="match status" value="1"/>
</dbReference>
<keyword evidence="6 8" id="KW-0592">Phosphate transport</keyword>
<comment type="subunit">
    <text evidence="3 8">Homodimer.</text>
</comment>
<gene>
    <name evidence="10" type="primary">phoU</name>
    <name evidence="10" type="ORF">E8L99_10380</name>
</gene>
<sequence length="237" mass="25854">MDHTVSAFDDELRALGARLVDMGLMARRSVVDAVSALANRDGDLASQVSKDDDRIDALQKEIEEAGVLLIARRQPVARDLREVVAALRIAADLERIGDLAKNIAKRNVALTKIRQPQRLIGGVETLSTLVLDRLADVMAAFDARDAEAALRVWRGDGDIDVTYTAIFRSLLTYMMEDPRNITACTHLLFAAKNLERIGDHAANIAESVFYAATGNILTDDQDPPPEMVPAAAPVPVR</sequence>
<dbReference type="InterPro" id="IPR028366">
    <property type="entry name" value="PhoU"/>
</dbReference>
<dbReference type="SUPFAM" id="SSF109755">
    <property type="entry name" value="PhoU-like"/>
    <property type="match status" value="1"/>
</dbReference>
<reference evidence="10 11" key="1">
    <citation type="submission" date="2019-04" db="EMBL/GenBank/DDBJ databases">
        <title>Phreatobacter aquaticus sp. nov.</title>
        <authorList>
            <person name="Choi A."/>
            <person name="Baek K."/>
        </authorList>
    </citation>
    <scope>NUCLEOTIDE SEQUENCE [LARGE SCALE GENOMIC DNA]</scope>
    <source>
        <strain evidence="10 11">NMCR1094</strain>
    </source>
</reference>
<dbReference type="AlphaFoldDB" id="A0A4D7QDQ3"/>
<dbReference type="GO" id="GO:0030643">
    <property type="term" value="P:intracellular phosphate ion homeostasis"/>
    <property type="evidence" value="ECO:0007669"/>
    <property type="project" value="InterPro"/>
</dbReference>
<dbReference type="EMBL" id="CP039865">
    <property type="protein sequence ID" value="QCK86130.1"/>
    <property type="molecule type" value="Genomic_DNA"/>
</dbReference>
<accession>A0A4D7QDQ3</accession>
<evidence type="ECO:0000259" key="9">
    <source>
        <dbReference type="Pfam" id="PF01895"/>
    </source>
</evidence>
<feature type="domain" description="PhoU" evidence="9">
    <location>
        <begin position="20"/>
        <end position="106"/>
    </location>
</feature>
<dbReference type="Proteomes" id="UP000298588">
    <property type="component" value="Chromosome"/>
</dbReference>
<evidence type="ECO:0000256" key="1">
    <source>
        <dbReference type="ARBA" id="ARBA00004496"/>
    </source>
</evidence>
<dbReference type="GO" id="GO:0045936">
    <property type="term" value="P:negative regulation of phosphate metabolic process"/>
    <property type="evidence" value="ECO:0007669"/>
    <property type="project" value="InterPro"/>
</dbReference>
<keyword evidence="11" id="KW-1185">Reference proteome</keyword>
<dbReference type="GO" id="GO:0006817">
    <property type="term" value="P:phosphate ion transport"/>
    <property type="evidence" value="ECO:0007669"/>
    <property type="project" value="UniProtKB-KW"/>
</dbReference>
<name>A0A4D7QDQ3_9HYPH</name>
<dbReference type="InterPro" id="IPR038078">
    <property type="entry name" value="PhoU-like_sf"/>
</dbReference>
<protein>
    <recommendedName>
        <fullName evidence="8">Phosphate-specific transport system accessory protein PhoU</fullName>
    </recommendedName>
</protein>
<comment type="subcellular location">
    <subcellularLocation>
        <location evidence="1 8">Cytoplasm</location>
    </subcellularLocation>
</comment>
<dbReference type="Gene3D" id="1.20.58.220">
    <property type="entry name" value="Phosphate transport system protein phou homolog 2, domain 2"/>
    <property type="match status" value="1"/>
</dbReference>
<dbReference type="NCBIfam" id="TIGR02135">
    <property type="entry name" value="phoU_full"/>
    <property type="match status" value="1"/>
</dbReference>
<evidence type="ECO:0000256" key="7">
    <source>
        <dbReference type="ARBA" id="ARBA00056181"/>
    </source>
</evidence>
<evidence type="ECO:0000256" key="4">
    <source>
        <dbReference type="ARBA" id="ARBA00022448"/>
    </source>
</evidence>
<dbReference type="Pfam" id="PF01895">
    <property type="entry name" value="PhoU"/>
    <property type="match status" value="2"/>
</dbReference>
<evidence type="ECO:0000313" key="10">
    <source>
        <dbReference type="EMBL" id="QCK86130.1"/>
    </source>
</evidence>
<dbReference type="FunFam" id="1.20.58.220:FF:000004">
    <property type="entry name" value="Phosphate-specific transport system accessory protein PhoU"/>
    <property type="match status" value="1"/>
</dbReference>
<feature type="domain" description="PhoU" evidence="9">
    <location>
        <begin position="125"/>
        <end position="208"/>
    </location>
</feature>
<organism evidence="10 11">
    <name type="scientific">Phreatobacter aquaticus</name>
    <dbReference type="NCBI Taxonomy" id="2570229"/>
    <lineage>
        <taxon>Bacteria</taxon>
        <taxon>Pseudomonadati</taxon>
        <taxon>Pseudomonadota</taxon>
        <taxon>Alphaproteobacteria</taxon>
        <taxon>Hyphomicrobiales</taxon>
        <taxon>Phreatobacteraceae</taxon>
        <taxon>Phreatobacter</taxon>
    </lineage>
</organism>
<dbReference type="RefSeq" id="WP_137099462.1">
    <property type="nucleotide sequence ID" value="NZ_CP039865.1"/>
</dbReference>
<evidence type="ECO:0000256" key="2">
    <source>
        <dbReference type="ARBA" id="ARBA00008107"/>
    </source>
</evidence>
<comment type="function">
    <text evidence="7 8">Plays a role in the regulation of phosphate uptake.</text>
</comment>